<dbReference type="PANTHER" id="PTHR11953:SF1">
    <property type="entry name" value="EXOSOME COMPLEX COMPONENT RRP46"/>
    <property type="match status" value="1"/>
</dbReference>
<organism evidence="7 8">
    <name type="scientific">Flemingia macrophylla</name>
    <dbReference type="NCBI Taxonomy" id="520843"/>
    <lineage>
        <taxon>Eukaryota</taxon>
        <taxon>Viridiplantae</taxon>
        <taxon>Streptophyta</taxon>
        <taxon>Embryophyta</taxon>
        <taxon>Tracheophyta</taxon>
        <taxon>Spermatophyta</taxon>
        <taxon>Magnoliopsida</taxon>
        <taxon>eudicotyledons</taxon>
        <taxon>Gunneridae</taxon>
        <taxon>Pentapetalae</taxon>
        <taxon>rosids</taxon>
        <taxon>fabids</taxon>
        <taxon>Fabales</taxon>
        <taxon>Fabaceae</taxon>
        <taxon>Papilionoideae</taxon>
        <taxon>50 kb inversion clade</taxon>
        <taxon>NPAAA clade</taxon>
        <taxon>indigoferoid/millettioid clade</taxon>
        <taxon>Phaseoleae</taxon>
        <taxon>Flemingia</taxon>
    </lineage>
</organism>
<comment type="similarity">
    <text evidence="2">Belongs to the RNase PH family.</text>
</comment>
<sequence length="243" mass="26322">MENDRPDGRTANQVRPLACSSSILHRAHGSASWTQGETKVLAAVYGPKAGTKKNENPEKASIEIIWKPKTGQIGWTNTLLISTITFHLKKQNYYFFSHCLGKVEREQVMFSDMSLLPCAINASSAALVDAGIPLKHLAVAICCSVTDSGCIMLDPTKGEEEKMKAFAYLVFPNAIVSVLPERPLQVGSEPMTNGIMTSVTQGAMSVDEYFHCLERGRAASAKLSEILRKNLGSKSTSEASKAG</sequence>
<dbReference type="InterPro" id="IPR027408">
    <property type="entry name" value="PNPase/RNase_PH_dom_sf"/>
</dbReference>
<evidence type="ECO:0000256" key="5">
    <source>
        <dbReference type="ARBA" id="ARBA00023242"/>
    </source>
</evidence>
<evidence type="ECO:0000256" key="1">
    <source>
        <dbReference type="ARBA" id="ARBA00004123"/>
    </source>
</evidence>
<comment type="subcellular location">
    <subcellularLocation>
        <location evidence="1">Nucleus</location>
    </subcellularLocation>
</comment>
<dbReference type="InterPro" id="IPR020568">
    <property type="entry name" value="Ribosomal_Su5_D2-typ_SF"/>
</dbReference>
<protein>
    <recommendedName>
        <fullName evidence="6">Exoribonuclease phosphorolytic domain-containing protein</fullName>
    </recommendedName>
</protein>
<evidence type="ECO:0000256" key="3">
    <source>
        <dbReference type="ARBA" id="ARBA00022552"/>
    </source>
</evidence>
<dbReference type="PANTHER" id="PTHR11953">
    <property type="entry name" value="EXOSOME COMPLEX COMPONENT"/>
    <property type="match status" value="1"/>
</dbReference>
<dbReference type="EMBL" id="JBGMDY010000004">
    <property type="protein sequence ID" value="KAL2337698.1"/>
    <property type="molecule type" value="Genomic_DNA"/>
</dbReference>
<dbReference type="CDD" id="cd11372">
    <property type="entry name" value="RNase_PH_RRP46"/>
    <property type="match status" value="1"/>
</dbReference>
<dbReference type="InterPro" id="IPR036345">
    <property type="entry name" value="ExoRNase_PH_dom2_sf"/>
</dbReference>
<evidence type="ECO:0000313" key="7">
    <source>
        <dbReference type="EMBL" id="KAL2337698.1"/>
    </source>
</evidence>
<evidence type="ECO:0000256" key="2">
    <source>
        <dbReference type="ARBA" id="ARBA00006678"/>
    </source>
</evidence>
<dbReference type="Proteomes" id="UP001603857">
    <property type="component" value="Unassembled WGS sequence"/>
</dbReference>
<proteinExistence type="inferred from homology"/>
<keyword evidence="4" id="KW-0271">Exosome</keyword>
<keyword evidence="3" id="KW-0698">rRNA processing</keyword>
<reference evidence="7 8" key="1">
    <citation type="submission" date="2024-08" db="EMBL/GenBank/DDBJ databases">
        <title>Insights into the chromosomal genome structure of Flemingia macrophylla.</title>
        <authorList>
            <person name="Ding Y."/>
            <person name="Zhao Y."/>
            <person name="Bi W."/>
            <person name="Wu M."/>
            <person name="Zhao G."/>
            <person name="Gong Y."/>
            <person name="Li W."/>
            <person name="Zhang P."/>
        </authorList>
    </citation>
    <scope>NUCLEOTIDE SEQUENCE [LARGE SCALE GENOMIC DNA]</scope>
    <source>
        <strain evidence="7">DYQJB</strain>
        <tissue evidence="7">Leaf</tissue>
    </source>
</reference>
<dbReference type="Gene3D" id="3.30.230.70">
    <property type="entry name" value="GHMP Kinase, N-terminal domain"/>
    <property type="match status" value="1"/>
</dbReference>
<dbReference type="Pfam" id="PF01138">
    <property type="entry name" value="RNase_PH"/>
    <property type="match status" value="1"/>
</dbReference>
<keyword evidence="5" id="KW-0539">Nucleus</keyword>
<dbReference type="GO" id="GO:0000178">
    <property type="term" value="C:exosome (RNase complex)"/>
    <property type="evidence" value="ECO:0007669"/>
    <property type="project" value="UniProtKB-KW"/>
</dbReference>
<dbReference type="GO" id="GO:0005634">
    <property type="term" value="C:nucleus"/>
    <property type="evidence" value="ECO:0007669"/>
    <property type="project" value="UniProtKB-SubCell"/>
</dbReference>
<comment type="caution">
    <text evidence="7">The sequence shown here is derived from an EMBL/GenBank/DDBJ whole genome shotgun (WGS) entry which is preliminary data.</text>
</comment>
<dbReference type="SUPFAM" id="SSF55666">
    <property type="entry name" value="Ribonuclease PH domain 2-like"/>
    <property type="match status" value="1"/>
</dbReference>
<evidence type="ECO:0000256" key="4">
    <source>
        <dbReference type="ARBA" id="ARBA00022835"/>
    </source>
</evidence>
<accession>A0ABD1MQA7</accession>
<dbReference type="AlphaFoldDB" id="A0ABD1MQA7"/>
<dbReference type="InterPro" id="IPR001247">
    <property type="entry name" value="ExoRNase_PH_dom1"/>
</dbReference>
<evidence type="ECO:0000259" key="6">
    <source>
        <dbReference type="Pfam" id="PF01138"/>
    </source>
</evidence>
<name>A0ABD1MQA7_9FABA</name>
<dbReference type="GO" id="GO:0006364">
    <property type="term" value="P:rRNA processing"/>
    <property type="evidence" value="ECO:0007669"/>
    <property type="project" value="UniProtKB-KW"/>
</dbReference>
<dbReference type="InterPro" id="IPR050080">
    <property type="entry name" value="RNase_PH"/>
</dbReference>
<dbReference type="SUPFAM" id="SSF54211">
    <property type="entry name" value="Ribosomal protein S5 domain 2-like"/>
    <property type="match status" value="1"/>
</dbReference>
<evidence type="ECO:0000313" key="8">
    <source>
        <dbReference type="Proteomes" id="UP001603857"/>
    </source>
</evidence>
<keyword evidence="8" id="KW-1185">Reference proteome</keyword>
<gene>
    <name evidence="7" type="ORF">Fmac_012144</name>
</gene>
<feature type="domain" description="Exoribonuclease phosphorolytic" evidence="6">
    <location>
        <begin position="13"/>
        <end position="64"/>
    </location>
</feature>